<dbReference type="Proteomes" id="UP000030669">
    <property type="component" value="Unassembled WGS sequence"/>
</dbReference>
<gene>
    <name evidence="1" type="ORF">GLOTRDRAFT_96660</name>
</gene>
<dbReference type="GeneID" id="19309881"/>
<reference evidence="1 2" key="1">
    <citation type="journal article" date="2012" name="Science">
        <title>The Paleozoic origin of enzymatic lignin decomposition reconstructed from 31 fungal genomes.</title>
        <authorList>
            <person name="Floudas D."/>
            <person name="Binder M."/>
            <person name="Riley R."/>
            <person name="Barry K."/>
            <person name="Blanchette R.A."/>
            <person name="Henrissat B."/>
            <person name="Martinez A.T."/>
            <person name="Otillar R."/>
            <person name="Spatafora J.W."/>
            <person name="Yadav J.S."/>
            <person name="Aerts A."/>
            <person name="Benoit I."/>
            <person name="Boyd A."/>
            <person name="Carlson A."/>
            <person name="Copeland A."/>
            <person name="Coutinho P.M."/>
            <person name="de Vries R.P."/>
            <person name="Ferreira P."/>
            <person name="Findley K."/>
            <person name="Foster B."/>
            <person name="Gaskell J."/>
            <person name="Glotzer D."/>
            <person name="Gorecki P."/>
            <person name="Heitman J."/>
            <person name="Hesse C."/>
            <person name="Hori C."/>
            <person name="Igarashi K."/>
            <person name="Jurgens J.A."/>
            <person name="Kallen N."/>
            <person name="Kersten P."/>
            <person name="Kohler A."/>
            <person name="Kuees U."/>
            <person name="Kumar T.K.A."/>
            <person name="Kuo A."/>
            <person name="LaButti K."/>
            <person name="Larrondo L.F."/>
            <person name="Lindquist E."/>
            <person name="Ling A."/>
            <person name="Lombard V."/>
            <person name="Lucas S."/>
            <person name="Lundell T."/>
            <person name="Martin R."/>
            <person name="McLaughlin D.J."/>
            <person name="Morgenstern I."/>
            <person name="Morin E."/>
            <person name="Murat C."/>
            <person name="Nagy L.G."/>
            <person name="Nolan M."/>
            <person name="Ohm R.A."/>
            <person name="Patyshakuliyeva A."/>
            <person name="Rokas A."/>
            <person name="Ruiz-Duenas F.J."/>
            <person name="Sabat G."/>
            <person name="Salamov A."/>
            <person name="Samejima M."/>
            <person name="Schmutz J."/>
            <person name="Slot J.C."/>
            <person name="St John F."/>
            <person name="Stenlid J."/>
            <person name="Sun H."/>
            <person name="Sun S."/>
            <person name="Syed K."/>
            <person name="Tsang A."/>
            <person name="Wiebenga A."/>
            <person name="Young D."/>
            <person name="Pisabarro A."/>
            <person name="Eastwood D.C."/>
            <person name="Martin F."/>
            <person name="Cullen D."/>
            <person name="Grigoriev I.V."/>
            <person name="Hibbett D.S."/>
        </authorList>
    </citation>
    <scope>NUCLEOTIDE SEQUENCE [LARGE SCALE GENOMIC DNA]</scope>
    <source>
        <strain evidence="1 2">ATCC 11539</strain>
    </source>
</reference>
<dbReference type="HOGENOM" id="CLU_1190025_0_0_1"/>
<name>S7PUN9_GLOTA</name>
<dbReference type="EMBL" id="KB469312">
    <property type="protein sequence ID" value="EPQ51123.1"/>
    <property type="molecule type" value="Genomic_DNA"/>
</dbReference>
<dbReference type="AlphaFoldDB" id="S7PUN9"/>
<organism evidence="1 2">
    <name type="scientific">Gloeophyllum trabeum (strain ATCC 11539 / FP-39264 / Madison 617)</name>
    <name type="common">Brown rot fungus</name>
    <dbReference type="NCBI Taxonomy" id="670483"/>
    <lineage>
        <taxon>Eukaryota</taxon>
        <taxon>Fungi</taxon>
        <taxon>Dikarya</taxon>
        <taxon>Basidiomycota</taxon>
        <taxon>Agaricomycotina</taxon>
        <taxon>Agaricomycetes</taxon>
        <taxon>Gloeophyllales</taxon>
        <taxon>Gloeophyllaceae</taxon>
        <taxon>Gloeophyllum</taxon>
    </lineage>
</organism>
<dbReference type="RefSeq" id="XP_007870555.1">
    <property type="nucleotide sequence ID" value="XM_007872364.1"/>
</dbReference>
<sequence length="233" mass="25648">MAIPANATVKEMRTLKLRMAVHFNSQSPNVQTTFGNLSASGLSFSPHDPPTSAPGCITGSLRPLTIEVPLKDPSVNSYVSRQYRSVAQRALSAEGFILPQVRSASPKDSIRPQLGSNLVRPSYWITKNPTDSRAAYRSSQELLHLPQSGQILPAQSLLYDGHHVARASHRRGVFCTSFYLYPATDPLSLLTNPTYWNLDSASRTKRVAPMYSDAAGPRGTILKDDWAGWYGQF</sequence>
<dbReference type="KEGG" id="gtr:GLOTRDRAFT_96660"/>
<evidence type="ECO:0000313" key="1">
    <source>
        <dbReference type="EMBL" id="EPQ51123.1"/>
    </source>
</evidence>
<evidence type="ECO:0000313" key="2">
    <source>
        <dbReference type="Proteomes" id="UP000030669"/>
    </source>
</evidence>
<accession>S7PUN9</accession>
<protein>
    <submittedName>
        <fullName evidence="1">Uncharacterized protein</fullName>
    </submittedName>
</protein>
<proteinExistence type="predicted"/>
<keyword evidence="2" id="KW-1185">Reference proteome</keyword>